<dbReference type="AlphaFoldDB" id="A0A5C5ZZN9"/>
<evidence type="ECO:0000313" key="1">
    <source>
        <dbReference type="EMBL" id="TWT92769.1"/>
    </source>
</evidence>
<name>A0A5C5ZZN9_9BACT</name>
<gene>
    <name evidence="1" type="ORF">Pla52n_61340</name>
</gene>
<proteinExistence type="predicted"/>
<sequence>MNSQYDKRYVFSVMRSCRAANDIPRFACSRIIVQKKGRDGSLFYVPKGNHKLLVRASWRKSEKDARAIDDLFNEYPNTNGQSWTIKLQGDSGYYCHWLSEDDPGTIGWRLTSNNEEFETVSADLPLFNFSESDVSWTNGGTEMRFPNALMGHDHSDRPTASVSLGHWDRVGKNDNETWCVRFAAEIISDTPAVICVESTQWFEGTNERKIIGEYVGDGRFLFLSR</sequence>
<organism evidence="1 2">
    <name type="scientific">Stieleria varia</name>
    <dbReference type="NCBI Taxonomy" id="2528005"/>
    <lineage>
        <taxon>Bacteria</taxon>
        <taxon>Pseudomonadati</taxon>
        <taxon>Planctomycetota</taxon>
        <taxon>Planctomycetia</taxon>
        <taxon>Pirellulales</taxon>
        <taxon>Pirellulaceae</taxon>
        <taxon>Stieleria</taxon>
    </lineage>
</organism>
<accession>A0A5C5ZZN9</accession>
<evidence type="ECO:0000313" key="2">
    <source>
        <dbReference type="Proteomes" id="UP000320176"/>
    </source>
</evidence>
<reference evidence="1 2" key="1">
    <citation type="submission" date="2019-02" db="EMBL/GenBank/DDBJ databases">
        <title>Deep-cultivation of Planctomycetes and their phenomic and genomic characterization uncovers novel biology.</title>
        <authorList>
            <person name="Wiegand S."/>
            <person name="Jogler M."/>
            <person name="Boedeker C."/>
            <person name="Pinto D."/>
            <person name="Vollmers J."/>
            <person name="Rivas-Marin E."/>
            <person name="Kohn T."/>
            <person name="Peeters S.H."/>
            <person name="Heuer A."/>
            <person name="Rast P."/>
            <person name="Oberbeckmann S."/>
            <person name="Bunk B."/>
            <person name="Jeske O."/>
            <person name="Meyerdierks A."/>
            <person name="Storesund J.E."/>
            <person name="Kallscheuer N."/>
            <person name="Luecker S."/>
            <person name="Lage O.M."/>
            <person name="Pohl T."/>
            <person name="Merkel B.J."/>
            <person name="Hornburger P."/>
            <person name="Mueller R.-W."/>
            <person name="Bruemmer F."/>
            <person name="Labrenz M."/>
            <person name="Spormann A.M."/>
            <person name="Op Den Camp H."/>
            <person name="Overmann J."/>
            <person name="Amann R."/>
            <person name="Jetten M.S.M."/>
            <person name="Mascher T."/>
            <person name="Medema M.H."/>
            <person name="Devos D.P."/>
            <person name="Kaster A.-K."/>
            <person name="Ovreas L."/>
            <person name="Rohde M."/>
            <person name="Galperin M.Y."/>
            <person name="Jogler C."/>
        </authorList>
    </citation>
    <scope>NUCLEOTIDE SEQUENCE [LARGE SCALE GENOMIC DNA]</scope>
    <source>
        <strain evidence="1 2">Pla52n</strain>
    </source>
</reference>
<dbReference type="Proteomes" id="UP000320176">
    <property type="component" value="Unassembled WGS sequence"/>
</dbReference>
<keyword evidence="2" id="KW-1185">Reference proteome</keyword>
<protein>
    <submittedName>
        <fullName evidence="1">Uncharacterized protein</fullName>
    </submittedName>
</protein>
<dbReference type="EMBL" id="SJPN01000010">
    <property type="protein sequence ID" value="TWT92769.1"/>
    <property type="molecule type" value="Genomic_DNA"/>
</dbReference>
<comment type="caution">
    <text evidence="1">The sequence shown here is derived from an EMBL/GenBank/DDBJ whole genome shotgun (WGS) entry which is preliminary data.</text>
</comment>